<dbReference type="Pfam" id="PF00005">
    <property type="entry name" value="ABC_tran"/>
    <property type="match status" value="1"/>
</dbReference>
<dbReference type="Proteomes" id="UP000050794">
    <property type="component" value="Unassembled WGS sequence"/>
</dbReference>
<keyword evidence="5" id="KW-0812">Transmembrane</keyword>
<keyword evidence="5" id="KW-1133">Transmembrane helix</keyword>
<dbReference type="InterPro" id="IPR003593">
    <property type="entry name" value="AAA+_ATPase"/>
</dbReference>
<feature type="transmembrane region" description="Helical" evidence="5">
    <location>
        <begin position="581"/>
        <end position="606"/>
    </location>
</feature>
<dbReference type="FunFam" id="3.40.50.300:FF:002832">
    <property type="entry name" value="ABC Transporter family"/>
    <property type="match status" value="1"/>
</dbReference>
<gene>
    <name evidence="7" type="ORF">TCNE_LOCUS15163</name>
</gene>
<evidence type="ECO:0000256" key="3">
    <source>
        <dbReference type="ARBA" id="ARBA00022741"/>
    </source>
</evidence>
<dbReference type="InterPro" id="IPR026082">
    <property type="entry name" value="ABCA"/>
</dbReference>
<keyword evidence="2" id="KW-0677">Repeat</keyword>
<dbReference type="PANTHER" id="PTHR19229:SF36">
    <property type="entry name" value="ATP-BINDING CASSETTE SUB-FAMILY A MEMBER 2"/>
    <property type="match status" value="1"/>
</dbReference>
<reference evidence="9" key="1">
    <citation type="submission" date="2016-06" db="UniProtKB">
        <authorList>
            <consortium name="WormBaseParasite"/>
        </authorList>
    </citation>
    <scope>IDENTIFICATION</scope>
</reference>
<evidence type="ECO:0000313" key="7">
    <source>
        <dbReference type="EMBL" id="VDM46484.1"/>
    </source>
</evidence>
<keyword evidence="5" id="KW-0472">Membrane</keyword>
<dbReference type="PROSITE" id="PS50893">
    <property type="entry name" value="ABC_TRANSPORTER_2"/>
    <property type="match status" value="1"/>
</dbReference>
<evidence type="ECO:0000256" key="1">
    <source>
        <dbReference type="ARBA" id="ARBA00022448"/>
    </source>
</evidence>
<name>A0A183V343_TOXCA</name>
<accession>A0A183V343</accession>
<dbReference type="WBParaSite" id="TCNE_0001516301-mRNA-1">
    <property type="protein sequence ID" value="TCNE_0001516301-mRNA-1"/>
    <property type="gene ID" value="TCNE_0001516301"/>
</dbReference>
<evidence type="ECO:0000256" key="5">
    <source>
        <dbReference type="SAM" id="Phobius"/>
    </source>
</evidence>
<protein>
    <submittedName>
        <fullName evidence="9">ABC transporter domain-containing protein</fullName>
    </submittedName>
</protein>
<dbReference type="InterPro" id="IPR017871">
    <property type="entry name" value="ABC_transporter-like_CS"/>
</dbReference>
<evidence type="ECO:0000313" key="9">
    <source>
        <dbReference type="WBParaSite" id="TCNE_0001516301-mRNA-1"/>
    </source>
</evidence>
<keyword evidence="4" id="KW-0067">ATP-binding</keyword>
<evidence type="ECO:0000313" key="8">
    <source>
        <dbReference type="Proteomes" id="UP000050794"/>
    </source>
</evidence>
<keyword evidence="1" id="KW-0813">Transport</keyword>
<feature type="transmembrane region" description="Helical" evidence="5">
    <location>
        <begin position="664"/>
        <end position="682"/>
    </location>
</feature>
<dbReference type="CDD" id="cd03263">
    <property type="entry name" value="ABC_subfamily_A"/>
    <property type="match status" value="1"/>
</dbReference>
<evidence type="ECO:0000256" key="4">
    <source>
        <dbReference type="ARBA" id="ARBA00022840"/>
    </source>
</evidence>
<feature type="transmembrane region" description="Helical" evidence="5">
    <location>
        <begin position="689"/>
        <end position="712"/>
    </location>
</feature>
<sequence length="1325" mass="147859">MNPCYSTPTTGDDTGSINTNATKQSLLTNGGREWARIMGVFGSNTTIWSQRLDKLIKLVELLARSQSVLQNLHVPIPISRFFDSKESAVQFLTVLTGISEESAKNVYEAFVTPLFGIKAYREISSALESKSLLELPLSEQRFAFLCDENIRKNGIIMPPGLAEPEELCNVTLGRLALAAAFGAIDDFADLEPQKLLNVVTSSFITSNSSHLLRVEEIKDAIAILNDLPKSGVIEDISSFLSSITFSDPQSFSNAVFCGNNPFDGSSEDDIARKAISAYAAFEKDTKRLYDFLRHVTPGRDEHHDGDNKYCGNIPIQPDLNCSLLEGAFLRRMKHLFAGYLLVGPASPAVDSIARKLEAPLRWVNLLRDSIMEFNRVAPLLQNEISRSNLPAAAQSLKQILDVLNGTHLMNETTLAMLAQFLDHAFKPSSDPSSILMTIRTFTERVEDFFKCVILDRVVIVSDEKEMVDRALCLMDYQQYFSGVYFVDLDANATRFPPVVQYKIRHPPDFVDGTGGIMDGPRHPMSRGDVFVDLKYVTFGFSFLQDAVERALVELATGQNVTTGLFAQQEPYPCTVMDRFKVLNFLAMFVILSWMIPSAVLVKNVVYEKEMRLKEMMRIMGLGDAFGRIMPGTDLTLLLIFFVLFAVACIAQCVFFSTLFSHANIATACSALLFFLLFFPYQISARSGSYAFTVITLFFPQSAVGYGFVMLYNAEQDGVANWANLSLIYSQPLQLRFSSILIAFAVDAVIYCILAWYVSAVFPGSYGVPQPFYFFLTKRYWFGDHFDGQSSSESKHMINGNSVILPIAAEFLNYFDEPFIVFQGDENNFESEPSDLKLAVDVQNLIKVYGNNTKALDLLNVRFYESQITAFLGHNGAGKTTTMSILTGLYKPTSGTAYVYGMDIRTHIAAIRDCLGMCPQHNVLFDKLTVAEQLKFYGGLKGIEDKELNTEVDSMLADIGLNSKRDQLASDLSGGMKRKLCIGIALIGGSKLVILDEPTAGIDAHARRSIWHVLLKHKQGRTMILSTHHMDEADVLADRIAIIGEGSLRTAGSSLFLKKRFGDGIHLNGVGKSVNNTIETFISERSNERSELLEDMGDELVFRLPIDMDAEDLKRLFEQMDEHRWKLGFHTYGISAPSLQQIFLKVAPVNELKLKKEHIGCCSCLRGMLNVNRFRRNFLNGRVDPTADITQLMDSLDGSSLNTNTTNGGSIEHTHPSVQLITNRFLLLKQHFRALLFKRLHISKRSLTAIFAEVFLPLCLLLGAEVYAKVMNKTPTVRSVVTQSPLELITGIYGNWSIAYFRFDVCEKISLEQLNMLVSLESFGLL</sequence>
<reference evidence="7 8" key="2">
    <citation type="submission" date="2018-11" db="EMBL/GenBank/DDBJ databases">
        <authorList>
            <consortium name="Pathogen Informatics"/>
        </authorList>
    </citation>
    <scope>NUCLEOTIDE SEQUENCE [LARGE SCALE GENOMIC DNA]</scope>
</reference>
<dbReference type="PANTHER" id="PTHR19229">
    <property type="entry name" value="ATP-BINDING CASSETTE TRANSPORTER SUBFAMILY A ABCA"/>
    <property type="match status" value="1"/>
</dbReference>
<dbReference type="SMART" id="SM00382">
    <property type="entry name" value="AAA"/>
    <property type="match status" value="1"/>
</dbReference>
<proteinExistence type="predicted"/>
<dbReference type="GO" id="GO:0016020">
    <property type="term" value="C:membrane"/>
    <property type="evidence" value="ECO:0007669"/>
    <property type="project" value="InterPro"/>
</dbReference>
<keyword evidence="3" id="KW-0547">Nucleotide-binding</keyword>
<organism evidence="8 9">
    <name type="scientific">Toxocara canis</name>
    <name type="common">Canine roundworm</name>
    <dbReference type="NCBI Taxonomy" id="6265"/>
    <lineage>
        <taxon>Eukaryota</taxon>
        <taxon>Metazoa</taxon>
        <taxon>Ecdysozoa</taxon>
        <taxon>Nematoda</taxon>
        <taxon>Chromadorea</taxon>
        <taxon>Rhabditida</taxon>
        <taxon>Spirurina</taxon>
        <taxon>Ascaridomorpha</taxon>
        <taxon>Ascaridoidea</taxon>
        <taxon>Toxocaridae</taxon>
        <taxon>Toxocara</taxon>
    </lineage>
</organism>
<feature type="transmembrane region" description="Helical" evidence="5">
    <location>
        <begin position="1246"/>
        <end position="1267"/>
    </location>
</feature>
<dbReference type="InterPro" id="IPR003439">
    <property type="entry name" value="ABC_transporter-like_ATP-bd"/>
</dbReference>
<dbReference type="GO" id="GO:0005524">
    <property type="term" value="F:ATP binding"/>
    <property type="evidence" value="ECO:0007669"/>
    <property type="project" value="UniProtKB-KW"/>
</dbReference>
<feature type="transmembrane region" description="Helical" evidence="5">
    <location>
        <begin position="732"/>
        <end position="757"/>
    </location>
</feature>
<dbReference type="PROSITE" id="PS00211">
    <property type="entry name" value="ABC_TRANSPORTER_1"/>
    <property type="match status" value="1"/>
</dbReference>
<feature type="transmembrane region" description="Helical" evidence="5">
    <location>
        <begin position="634"/>
        <end position="658"/>
    </location>
</feature>
<dbReference type="InterPro" id="IPR027417">
    <property type="entry name" value="P-loop_NTPase"/>
</dbReference>
<dbReference type="SUPFAM" id="SSF52540">
    <property type="entry name" value="P-loop containing nucleoside triphosphate hydrolases"/>
    <property type="match status" value="1"/>
</dbReference>
<dbReference type="Gene3D" id="3.40.50.300">
    <property type="entry name" value="P-loop containing nucleotide triphosphate hydrolases"/>
    <property type="match status" value="1"/>
</dbReference>
<dbReference type="GO" id="GO:0005319">
    <property type="term" value="F:lipid transporter activity"/>
    <property type="evidence" value="ECO:0007669"/>
    <property type="project" value="TreeGrafter"/>
</dbReference>
<dbReference type="EMBL" id="UYWY01022673">
    <property type="protein sequence ID" value="VDM46484.1"/>
    <property type="molecule type" value="Genomic_DNA"/>
</dbReference>
<evidence type="ECO:0000259" key="6">
    <source>
        <dbReference type="PROSITE" id="PS50893"/>
    </source>
</evidence>
<dbReference type="GO" id="GO:0140359">
    <property type="term" value="F:ABC-type transporter activity"/>
    <property type="evidence" value="ECO:0007669"/>
    <property type="project" value="InterPro"/>
</dbReference>
<evidence type="ECO:0000256" key="2">
    <source>
        <dbReference type="ARBA" id="ARBA00022737"/>
    </source>
</evidence>
<keyword evidence="8" id="KW-1185">Reference proteome</keyword>
<feature type="domain" description="ABC transporter" evidence="6">
    <location>
        <begin position="839"/>
        <end position="1069"/>
    </location>
</feature>
<dbReference type="GO" id="GO:0016887">
    <property type="term" value="F:ATP hydrolysis activity"/>
    <property type="evidence" value="ECO:0007669"/>
    <property type="project" value="InterPro"/>
</dbReference>